<feature type="compositionally biased region" description="Polar residues" evidence="1">
    <location>
        <begin position="60"/>
        <end position="72"/>
    </location>
</feature>
<feature type="compositionally biased region" description="Basic and acidic residues" evidence="1">
    <location>
        <begin position="50"/>
        <end position="59"/>
    </location>
</feature>
<feature type="region of interest" description="Disordered" evidence="1">
    <location>
        <begin position="1"/>
        <end position="104"/>
    </location>
</feature>
<evidence type="ECO:0000256" key="1">
    <source>
        <dbReference type="SAM" id="MobiDB-lite"/>
    </source>
</evidence>
<evidence type="ECO:0000313" key="2">
    <source>
        <dbReference type="EMBL" id="SBS41715.1"/>
    </source>
</evidence>
<gene>
    <name evidence="2" type="primary">RNF213</name>
</gene>
<protein>
    <submittedName>
        <fullName evidence="2">Ring finger protein 213</fullName>
    </submittedName>
</protein>
<dbReference type="EMBL" id="HAEJ01001258">
    <property type="protein sequence ID" value="SBS41715.1"/>
    <property type="molecule type" value="Transcribed_RNA"/>
</dbReference>
<dbReference type="AlphaFoldDB" id="A0A1A8U0X9"/>
<reference evidence="2" key="1">
    <citation type="submission" date="2016-05" db="EMBL/GenBank/DDBJ databases">
        <authorList>
            <person name="Lavstsen T."/>
            <person name="Jespersen J.S."/>
        </authorList>
    </citation>
    <scope>NUCLEOTIDE SEQUENCE</scope>
    <source>
        <tissue evidence="2">Brain</tissue>
    </source>
</reference>
<proteinExistence type="predicted"/>
<name>A0A1A8U0X9_NOTFU</name>
<feature type="compositionally biased region" description="Polar residues" evidence="1">
    <location>
        <begin position="7"/>
        <end position="40"/>
    </location>
</feature>
<accession>A0A1A8U0X9</accession>
<feature type="non-terminal residue" evidence="2">
    <location>
        <position position="1"/>
    </location>
</feature>
<sequence>KGGERGAQTSAQNQTLPSATAQRPTSENKNSGSDEGTQTGDAKVQMTGKDVSRNKKESDLTTPSTLDQNANLDQHAKQAVEAKEKGKNQAKRQKENVQDDLKKK</sequence>
<feature type="non-terminal residue" evidence="2">
    <location>
        <position position="104"/>
    </location>
</feature>
<organism evidence="2">
    <name type="scientific">Nothobranchius furzeri</name>
    <name type="common">Turquoise killifish</name>
    <dbReference type="NCBI Taxonomy" id="105023"/>
    <lineage>
        <taxon>Eukaryota</taxon>
        <taxon>Metazoa</taxon>
        <taxon>Chordata</taxon>
        <taxon>Craniata</taxon>
        <taxon>Vertebrata</taxon>
        <taxon>Euteleostomi</taxon>
        <taxon>Actinopterygii</taxon>
        <taxon>Neopterygii</taxon>
        <taxon>Teleostei</taxon>
        <taxon>Neoteleostei</taxon>
        <taxon>Acanthomorphata</taxon>
        <taxon>Ovalentaria</taxon>
        <taxon>Atherinomorphae</taxon>
        <taxon>Cyprinodontiformes</taxon>
        <taxon>Nothobranchiidae</taxon>
        <taxon>Nothobranchius</taxon>
    </lineage>
</organism>
<feature type="compositionally biased region" description="Basic and acidic residues" evidence="1">
    <location>
        <begin position="74"/>
        <end position="104"/>
    </location>
</feature>
<reference evidence="2" key="2">
    <citation type="submission" date="2016-06" db="EMBL/GenBank/DDBJ databases">
        <title>The genome of a short-lived fish provides insights into sex chromosome evolution and the genetic control of aging.</title>
        <authorList>
            <person name="Reichwald K."/>
            <person name="Felder M."/>
            <person name="Petzold A."/>
            <person name="Koch P."/>
            <person name="Groth M."/>
            <person name="Platzer M."/>
        </authorList>
    </citation>
    <scope>NUCLEOTIDE SEQUENCE</scope>
    <source>
        <tissue evidence="2">Brain</tissue>
    </source>
</reference>